<organism evidence="2 3">
    <name type="scientific">Oncorhynchus mykiss</name>
    <name type="common">Rainbow trout</name>
    <name type="synonym">Salmo gairdneri</name>
    <dbReference type="NCBI Taxonomy" id="8022"/>
    <lineage>
        <taxon>Eukaryota</taxon>
        <taxon>Metazoa</taxon>
        <taxon>Chordata</taxon>
        <taxon>Craniata</taxon>
        <taxon>Vertebrata</taxon>
        <taxon>Euteleostomi</taxon>
        <taxon>Actinopterygii</taxon>
        <taxon>Neopterygii</taxon>
        <taxon>Teleostei</taxon>
        <taxon>Protacanthopterygii</taxon>
        <taxon>Salmoniformes</taxon>
        <taxon>Salmonidae</taxon>
        <taxon>Salmoninae</taxon>
        <taxon>Oncorhynchus</taxon>
    </lineage>
</organism>
<gene>
    <name evidence="2" type="ORF">GSONMT00066985001</name>
</gene>
<evidence type="ECO:0000313" key="2">
    <source>
        <dbReference type="EMBL" id="CDQ62366.1"/>
    </source>
</evidence>
<dbReference type="AlphaFoldDB" id="A0A060W5R4"/>
<dbReference type="STRING" id="8022.A0A060W5R4"/>
<dbReference type="GO" id="GO:0007283">
    <property type="term" value="P:spermatogenesis"/>
    <property type="evidence" value="ECO:0007669"/>
    <property type="project" value="TreeGrafter"/>
</dbReference>
<feature type="coiled-coil region" evidence="1">
    <location>
        <begin position="119"/>
        <end position="146"/>
    </location>
</feature>
<evidence type="ECO:0000313" key="3">
    <source>
        <dbReference type="Proteomes" id="UP000193380"/>
    </source>
</evidence>
<accession>A0A060W5R4</accession>
<proteinExistence type="predicted"/>
<dbReference type="PANTHER" id="PTHR18881:SF2">
    <property type="entry name" value="POLYAMINE-MODULATED FACTOR 1-BINDING PROTEIN 1"/>
    <property type="match status" value="1"/>
</dbReference>
<dbReference type="EMBL" id="FR904406">
    <property type="protein sequence ID" value="CDQ62366.1"/>
    <property type="molecule type" value="Genomic_DNA"/>
</dbReference>
<reference evidence="2" key="1">
    <citation type="journal article" date="2014" name="Nat. Commun.">
        <title>The rainbow trout genome provides novel insights into evolution after whole-genome duplication in vertebrates.</title>
        <authorList>
            <person name="Berthelot C."/>
            <person name="Brunet F."/>
            <person name="Chalopin D."/>
            <person name="Juanchich A."/>
            <person name="Bernard M."/>
            <person name="Noel B."/>
            <person name="Bento P."/>
            <person name="Da Silva C."/>
            <person name="Labadie K."/>
            <person name="Alberti A."/>
            <person name="Aury J.M."/>
            <person name="Louis A."/>
            <person name="Dehais P."/>
            <person name="Bardou P."/>
            <person name="Montfort J."/>
            <person name="Klopp C."/>
            <person name="Cabau C."/>
            <person name="Gaspin C."/>
            <person name="Thorgaard G.H."/>
            <person name="Boussaha M."/>
            <person name="Quillet E."/>
            <person name="Guyomard R."/>
            <person name="Galiana D."/>
            <person name="Bobe J."/>
            <person name="Volff J.N."/>
            <person name="Genet C."/>
            <person name="Wincker P."/>
            <person name="Jaillon O."/>
            <person name="Roest Crollius H."/>
            <person name="Guiguen Y."/>
        </authorList>
    </citation>
    <scope>NUCLEOTIDE SEQUENCE [LARGE SCALE GENOMIC DNA]</scope>
</reference>
<protein>
    <submittedName>
        <fullName evidence="2">Uncharacterized protein</fullName>
    </submittedName>
</protein>
<dbReference type="PANTHER" id="PTHR18881">
    <property type="entry name" value="POLYAMINE-MODULATED FACTOR 1-BINDING PROTEIN 1-RELATED"/>
    <property type="match status" value="1"/>
</dbReference>
<name>A0A060W5R4_ONCMY</name>
<reference evidence="2" key="2">
    <citation type="submission" date="2014-03" db="EMBL/GenBank/DDBJ databases">
        <authorList>
            <person name="Genoscope - CEA"/>
        </authorList>
    </citation>
    <scope>NUCLEOTIDE SEQUENCE</scope>
</reference>
<sequence>MFVPVCLSQVEEQEESVVKSQADFSVYRASHIRSDSDYDTQLCRIQELQQAFSQTVEQCAQGSQDLSVCQSEVPQLREEVSRLTQLKDNTVAEVLRLQEAGRQLQAEARMEGQRRLEEVGAQEQRAARLEQDLQAAHRQCAKRQQAVQMRDNLLRRSKADLLEARETLRSRAVEVER</sequence>
<keyword evidence="1" id="KW-0175">Coiled coil</keyword>
<dbReference type="InterPro" id="IPR037391">
    <property type="entry name" value="PMF1-bd"/>
</dbReference>
<dbReference type="PaxDb" id="8022-A0A060W5R4"/>
<dbReference type="Proteomes" id="UP000193380">
    <property type="component" value="Unassembled WGS sequence"/>
</dbReference>
<evidence type="ECO:0000256" key="1">
    <source>
        <dbReference type="SAM" id="Coils"/>
    </source>
</evidence>